<dbReference type="Pfam" id="PF15407">
    <property type="entry name" value="Spo7_2_N"/>
    <property type="match status" value="1"/>
</dbReference>
<dbReference type="InterPro" id="IPR040345">
    <property type="entry name" value="Mug56/Spo71"/>
</dbReference>
<dbReference type="GO" id="GO:0005628">
    <property type="term" value="C:prospore membrane"/>
    <property type="evidence" value="ECO:0007669"/>
    <property type="project" value="TreeGrafter"/>
</dbReference>
<dbReference type="Proteomes" id="UP000191144">
    <property type="component" value="Chromosome G"/>
</dbReference>
<protein>
    <submittedName>
        <fullName evidence="3">LAME_0G09186g1_1</fullName>
    </submittedName>
</protein>
<gene>
    <name evidence="3" type="ORF">LAME_0G09186G</name>
</gene>
<evidence type="ECO:0000256" key="1">
    <source>
        <dbReference type="SAM" id="MobiDB-lite"/>
    </source>
</evidence>
<dbReference type="Pfam" id="PF23207">
    <property type="entry name" value="PH_SPO71"/>
    <property type="match status" value="1"/>
</dbReference>
<evidence type="ECO:0000259" key="2">
    <source>
        <dbReference type="PROSITE" id="PS50003"/>
    </source>
</evidence>
<dbReference type="EMBL" id="LT598484">
    <property type="protein sequence ID" value="SCV00360.1"/>
    <property type="molecule type" value="Genomic_DNA"/>
</dbReference>
<dbReference type="PROSITE" id="PS50003">
    <property type="entry name" value="PH_DOMAIN"/>
    <property type="match status" value="1"/>
</dbReference>
<dbReference type="SMART" id="SM01316">
    <property type="entry name" value="Spo7_2_N"/>
    <property type="match status" value="1"/>
</dbReference>
<reference evidence="4" key="1">
    <citation type="submission" date="2016-03" db="EMBL/GenBank/DDBJ databases">
        <authorList>
            <person name="Devillers Hugo."/>
        </authorList>
    </citation>
    <scope>NUCLEOTIDE SEQUENCE [LARGE SCALE GENOMIC DNA]</scope>
</reference>
<dbReference type="PANTHER" id="PTHR28076">
    <property type="entry name" value="SPORULATION-SPECIFIC PROTEIN 71"/>
    <property type="match status" value="1"/>
</dbReference>
<accession>A0A1G4K8H5</accession>
<dbReference type="GO" id="GO:1902657">
    <property type="term" value="P:protein localization to prospore membrane"/>
    <property type="evidence" value="ECO:0007669"/>
    <property type="project" value="InterPro"/>
</dbReference>
<feature type="compositionally biased region" description="Polar residues" evidence="1">
    <location>
        <begin position="378"/>
        <end position="406"/>
    </location>
</feature>
<dbReference type="InterPro" id="IPR001849">
    <property type="entry name" value="PH_domain"/>
</dbReference>
<dbReference type="OrthoDB" id="5579281at2759"/>
<dbReference type="PANTHER" id="PTHR28076:SF1">
    <property type="entry name" value="PROSPORE MEMBRANE ADAPTER PROTEIN SPO71"/>
    <property type="match status" value="1"/>
</dbReference>
<name>A0A1G4K8H5_9SACH</name>
<sequence>MSNEGPRDYRNIALDEEAYARYVCENTIQSMPQTGKIPVLSIPRYSFTAFRLTYASPVEISLSGRSILLGGVPNLWYIQHKNSFLSSLYRFAHKNVSYKAQKAGRKASFMKYRSSRKSRRAGGITARNIRLRKEREQKKQNETDLDFNDLQGVLDLAPSTRQSSRRSSLSSVSDANSITVAAIEEHPRVRHLTSEEASSQQSQHSQQARHSQQAQHSQQSQQSQHFQQSQQFNNSQHFQQSQHSLIISETRSESSAYERPKLDSHHTDDPSKHHRATLNDVRTPFKKELQNDHKAGKTTVKSVSQIALSTRSSFQSSMTSEKYYSADEGYGLTDGEYNLDNERQYAASQQYNSVDEKSSSEDELSNPTHGKCLISNRAGRSNSPSSGLETDTLSDSSPETIKCGQNINAPHFQMGSAQLIQPTVETRKASAVKFEEEQSFKNLRQLSARNATSELDDIDFSDARSSSYPLSSAEEDSTSSTILRGSNRKNGLKLLSATPYVLSRQECADLQALDNNRKMLKEVKNFVSKTGKKIHLDKLDKLHFNVSGVLGRDLAWSQKLFRKYRAGEVIKMEKMLVFVKSSKSARGPLLHFSDVEPIDTRVVERWKEYIVVARATGRPDAPLYLQFYHDRNIPYVDTSNSYNEQFRANSMDFMLDSSCMVDFYNTLDKTIHVIKSSRSSLQESRGTKGQSSEDVGKLKIYIFRCVSFAAAEKWLWFLRRSMGHVNRSQTVTISIPEVEVSLEIPMSTELRHTFDRRGYAEEDDFKVLIMPRGYKPLGLPLARYLEIMILSKLLECGFDMASVGWIQANTITGFCWKHYDRLEWCPGFQYDSVVGGISLLTSHLLEYRTLTHYPRCVKLTPTWTLTEPPGVEGFLMKCTDRYGRETEKVLHTAYYRFLYFFTSDGLLFFMNSFKGLPPLPDEMISKSGPCAYDIDQMKKKITSVPKVFEHNPYPLNLDSHIEWLNEDITPSAFEEKDNAAFAAMWRKIALVLKAEKIIDLTEIKSVFRLNSNNEYKNTLRYKILTRANNFVWKASSSVDDTVNSTIVLSMRNGLEVKLLAPSPESAEEWVSRLGSLSKYWKYRKAEDVKSMWSAKVGNLCTLKIPESEESNISQDTPKWVTDRGVANEEVHNISSQALTRPLMQSGVLYQKRHKHSSFKKFFVILTPGFLILYKYFKSAKVNHSKAVVDHRHYLTIPIEECYVYSGNLTSLDLLQRDKQFDLLNPGNNSLPRVYPDGWRSSEDESTRCFTLWFGTKRAVSNYNSLFKHSGESRPHTAGSMNSTEESDLTESKNRPNTSSSGAGELSMEENLQKKTGAFRLASRLGVAGKSLVFMARSRQERDQWALKIHYELGRLRTNNEDM</sequence>
<keyword evidence="4" id="KW-1185">Reference proteome</keyword>
<feature type="region of interest" description="Disordered" evidence="1">
    <location>
        <begin position="465"/>
        <end position="484"/>
    </location>
</feature>
<feature type="region of interest" description="Disordered" evidence="1">
    <location>
        <begin position="1269"/>
        <end position="1307"/>
    </location>
</feature>
<evidence type="ECO:0000313" key="3">
    <source>
        <dbReference type="EMBL" id="SCV00360.1"/>
    </source>
</evidence>
<dbReference type="InterPro" id="IPR029217">
    <property type="entry name" value="Spo7_2_N"/>
</dbReference>
<dbReference type="SMART" id="SM00233">
    <property type="entry name" value="PH"/>
    <property type="match status" value="2"/>
</dbReference>
<dbReference type="InterPro" id="IPR011993">
    <property type="entry name" value="PH-like_dom_sf"/>
</dbReference>
<feature type="domain" description="PH" evidence="2">
    <location>
        <begin position="1141"/>
        <end position="1353"/>
    </location>
</feature>
<dbReference type="Gene3D" id="2.30.29.30">
    <property type="entry name" value="Pleckstrin-homology domain (PH domain)/Phosphotyrosine-binding domain (PTB)"/>
    <property type="match status" value="1"/>
</dbReference>
<feature type="compositionally biased region" description="Low complexity" evidence="1">
    <location>
        <begin position="197"/>
        <end position="244"/>
    </location>
</feature>
<evidence type="ECO:0000313" key="4">
    <source>
        <dbReference type="Proteomes" id="UP000191144"/>
    </source>
</evidence>
<feature type="region of interest" description="Disordered" evidence="1">
    <location>
        <begin position="348"/>
        <end position="406"/>
    </location>
</feature>
<proteinExistence type="predicted"/>
<dbReference type="InterPro" id="IPR039486">
    <property type="entry name" value="Mug56/Spo71_PH"/>
</dbReference>
<dbReference type="InterPro" id="IPR057379">
    <property type="entry name" value="PH_SPO71"/>
</dbReference>
<feature type="region of interest" description="Disordered" evidence="1">
    <location>
        <begin position="186"/>
        <end position="284"/>
    </location>
</feature>
<dbReference type="SUPFAM" id="SSF50729">
    <property type="entry name" value="PH domain-like"/>
    <property type="match status" value="1"/>
</dbReference>
<dbReference type="Pfam" id="PF15404">
    <property type="entry name" value="PH_4"/>
    <property type="match status" value="1"/>
</dbReference>
<organism evidence="3 4">
    <name type="scientific">Lachancea meyersii CBS 8951</name>
    <dbReference type="NCBI Taxonomy" id="1266667"/>
    <lineage>
        <taxon>Eukaryota</taxon>
        <taxon>Fungi</taxon>
        <taxon>Dikarya</taxon>
        <taxon>Ascomycota</taxon>
        <taxon>Saccharomycotina</taxon>
        <taxon>Saccharomycetes</taxon>
        <taxon>Saccharomycetales</taxon>
        <taxon>Saccharomycetaceae</taxon>
        <taxon>Lachancea</taxon>
    </lineage>
</organism>
<feature type="compositionally biased region" description="Basic and acidic residues" evidence="1">
    <location>
        <begin position="250"/>
        <end position="271"/>
    </location>
</feature>